<dbReference type="SUPFAM" id="SSF52540">
    <property type="entry name" value="P-loop containing nucleoside triphosphate hydrolases"/>
    <property type="match status" value="1"/>
</dbReference>
<accession>A0A368G850</accession>
<dbReference type="InterPro" id="IPR027417">
    <property type="entry name" value="P-loop_NTPase"/>
</dbReference>
<evidence type="ECO:0000256" key="1">
    <source>
        <dbReference type="ARBA" id="ARBA00006271"/>
    </source>
</evidence>
<dbReference type="PANTHER" id="PTHR11361">
    <property type="entry name" value="DNA MISMATCH REPAIR PROTEIN MUTS FAMILY MEMBER"/>
    <property type="match status" value="1"/>
</dbReference>
<keyword evidence="6" id="KW-0469">Meiosis</keyword>
<dbReference type="InterPro" id="IPR045076">
    <property type="entry name" value="MutS"/>
</dbReference>
<dbReference type="Gene3D" id="3.30.420.110">
    <property type="entry name" value="MutS, connector domain"/>
    <property type="match status" value="1"/>
</dbReference>
<dbReference type="SMART" id="SM00276">
    <property type="entry name" value="GLECT"/>
    <property type="match status" value="1"/>
</dbReference>
<evidence type="ECO:0000256" key="6">
    <source>
        <dbReference type="ARBA" id="ARBA00023254"/>
    </source>
</evidence>
<dbReference type="GO" id="GO:0140664">
    <property type="term" value="F:ATP-dependent DNA damage sensor activity"/>
    <property type="evidence" value="ECO:0007669"/>
    <property type="project" value="InterPro"/>
</dbReference>
<dbReference type="PROSITE" id="PS51304">
    <property type="entry name" value="GALECTIN"/>
    <property type="match status" value="1"/>
</dbReference>
<dbReference type="Pfam" id="PF05192">
    <property type="entry name" value="MutS_III"/>
    <property type="match status" value="1"/>
</dbReference>
<dbReference type="Pfam" id="PF00337">
    <property type="entry name" value="Gal-bind_lectin"/>
    <property type="match status" value="1"/>
</dbReference>
<evidence type="ECO:0000256" key="5">
    <source>
        <dbReference type="ARBA" id="ARBA00023125"/>
    </source>
</evidence>
<dbReference type="GO" id="GO:0005524">
    <property type="term" value="F:ATP binding"/>
    <property type="evidence" value="ECO:0007669"/>
    <property type="project" value="UniProtKB-KW"/>
</dbReference>
<dbReference type="PROSITE" id="PS00486">
    <property type="entry name" value="DNA_MISMATCH_REPAIR_2"/>
    <property type="match status" value="1"/>
</dbReference>
<dbReference type="Pfam" id="PF00488">
    <property type="entry name" value="MutS_V"/>
    <property type="match status" value="1"/>
</dbReference>
<protein>
    <submittedName>
        <fullName evidence="8">MutS domain V protein</fullName>
    </submittedName>
</protein>
<dbReference type="Proteomes" id="UP000252519">
    <property type="component" value="Unassembled WGS sequence"/>
</dbReference>
<dbReference type="STRING" id="29170.A0A368G850"/>
<dbReference type="InterPro" id="IPR001079">
    <property type="entry name" value="Galectin_CRD"/>
</dbReference>
<dbReference type="OrthoDB" id="276261at2759"/>
<dbReference type="Pfam" id="PF05188">
    <property type="entry name" value="MutS_II"/>
    <property type="match status" value="1"/>
</dbReference>
<organism evidence="8 9">
    <name type="scientific">Ancylostoma caninum</name>
    <name type="common">Dog hookworm</name>
    <dbReference type="NCBI Taxonomy" id="29170"/>
    <lineage>
        <taxon>Eukaryota</taxon>
        <taxon>Metazoa</taxon>
        <taxon>Ecdysozoa</taxon>
        <taxon>Nematoda</taxon>
        <taxon>Chromadorea</taxon>
        <taxon>Rhabditida</taxon>
        <taxon>Rhabditina</taxon>
        <taxon>Rhabditomorpha</taxon>
        <taxon>Strongyloidea</taxon>
        <taxon>Ancylostomatidae</taxon>
        <taxon>Ancylostomatinae</taxon>
        <taxon>Ancylostoma</taxon>
    </lineage>
</organism>
<keyword evidence="9" id="KW-1185">Reference proteome</keyword>
<dbReference type="AlphaFoldDB" id="A0A368G850"/>
<dbReference type="GO" id="GO:0007131">
    <property type="term" value="P:reciprocal meiotic recombination"/>
    <property type="evidence" value="ECO:0007669"/>
    <property type="project" value="TreeGrafter"/>
</dbReference>
<proteinExistence type="inferred from homology"/>
<dbReference type="InterPro" id="IPR036678">
    <property type="entry name" value="MutS_con_dom_sf"/>
</dbReference>
<reference evidence="8 9" key="1">
    <citation type="submission" date="2014-10" db="EMBL/GenBank/DDBJ databases">
        <title>Draft genome of the hookworm Ancylostoma caninum.</title>
        <authorList>
            <person name="Mitreva M."/>
        </authorList>
    </citation>
    <scope>NUCLEOTIDE SEQUENCE [LARGE SCALE GENOMIC DNA]</scope>
    <source>
        <strain evidence="8 9">Baltimore</strain>
    </source>
</reference>
<dbReference type="SUPFAM" id="SSF48334">
    <property type="entry name" value="DNA repair protein MutS, domain III"/>
    <property type="match status" value="1"/>
</dbReference>
<comment type="similarity">
    <text evidence="1">Belongs to the DNA mismatch repair MutS family.</text>
</comment>
<dbReference type="PANTHER" id="PTHR11361:SF21">
    <property type="entry name" value="MUTS PROTEIN HOMOLOG 4"/>
    <property type="match status" value="1"/>
</dbReference>
<name>A0A368G850_ANCCA</name>
<evidence type="ECO:0000256" key="3">
    <source>
        <dbReference type="ARBA" id="ARBA00022741"/>
    </source>
</evidence>
<dbReference type="InterPro" id="IPR000432">
    <property type="entry name" value="DNA_mismatch_repair_MutS_C"/>
</dbReference>
<dbReference type="EMBL" id="JOJR01000371">
    <property type="protein sequence ID" value="RCN38877.1"/>
    <property type="molecule type" value="Genomic_DNA"/>
</dbReference>
<evidence type="ECO:0000259" key="7">
    <source>
        <dbReference type="PROSITE" id="PS51304"/>
    </source>
</evidence>
<dbReference type="SUPFAM" id="SSF49899">
    <property type="entry name" value="Concanavalin A-like lectins/glucanases"/>
    <property type="match status" value="2"/>
</dbReference>
<keyword evidence="3" id="KW-0547">Nucleotide-binding</keyword>
<dbReference type="CDD" id="cd00070">
    <property type="entry name" value="GLECT"/>
    <property type="match status" value="1"/>
</dbReference>
<dbReference type="InterPro" id="IPR036187">
    <property type="entry name" value="DNA_mismatch_repair_MutS_sf"/>
</dbReference>
<dbReference type="InterPro" id="IPR007696">
    <property type="entry name" value="DNA_mismatch_repair_MutS_core"/>
</dbReference>
<evidence type="ECO:0000313" key="8">
    <source>
        <dbReference type="EMBL" id="RCN38877.1"/>
    </source>
</evidence>
<dbReference type="SMART" id="SM00908">
    <property type="entry name" value="Gal-bind_lectin"/>
    <property type="match status" value="1"/>
</dbReference>
<evidence type="ECO:0000256" key="4">
    <source>
        <dbReference type="ARBA" id="ARBA00022840"/>
    </source>
</evidence>
<dbReference type="Gene3D" id="2.60.120.200">
    <property type="match status" value="2"/>
</dbReference>
<dbReference type="InterPro" id="IPR007860">
    <property type="entry name" value="DNA_mmatch_repair_MutS_con_dom"/>
</dbReference>
<keyword evidence="2" id="KW-0430">Lectin</keyword>
<dbReference type="Gene3D" id="3.40.50.300">
    <property type="entry name" value="P-loop containing nucleotide triphosphate hydrolases"/>
    <property type="match status" value="1"/>
</dbReference>
<keyword evidence="5" id="KW-0238">DNA-binding</keyword>
<dbReference type="GO" id="GO:0006298">
    <property type="term" value="P:mismatch repair"/>
    <property type="evidence" value="ECO:0007669"/>
    <property type="project" value="InterPro"/>
</dbReference>
<dbReference type="GO" id="GO:0030983">
    <property type="term" value="F:mismatched DNA binding"/>
    <property type="evidence" value="ECO:0007669"/>
    <property type="project" value="InterPro"/>
</dbReference>
<gene>
    <name evidence="8" type="ORF">ANCCAN_15222</name>
</gene>
<dbReference type="GO" id="GO:0030246">
    <property type="term" value="F:carbohydrate binding"/>
    <property type="evidence" value="ECO:0007669"/>
    <property type="project" value="UniProtKB-KW"/>
</dbReference>
<dbReference type="FunFam" id="3.40.50.300:FF:000870">
    <property type="entry name" value="MutS protein homolog 4"/>
    <property type="match status" value="1"/>
</dbReference>
<dbReference type="SUPFAM" id="SSF53150">
    <property type="entry name" value="DNA repair protein MutS, domain II"/>
    <property type="match status" value="1"/>
</dbReference>
<dbReference type="Gene3D" id="1.10.1420.10">
    <property type="match status" value="2"/>
</dbReference>
<comment type="caution">
    <text evidence="8">The sequence shown here is derived from an EMBL/GenBank/DDBJ whole genome shotgun (WGS) entry which is preliminary data.</text>
</comment>
<dbReference type="SMART" id="SM00534">
    <property type="entry name" value="MUTSac"/>
    <property type="match status" value="1"/>
</dbReference>
<sequence length="1069" mass="122234">MDLRQADIEINEFIDSSTFSRLKMKLMIAEPVEIILAESFNDKSGNALMLEMIRSTLPNVTVTNVHRRFFNQTRGAELVMQLANEEISNCDGVILQKQYAMQACCALVRYVEHIQNIVFASKTLRFIYRDIEKMCMLDVGSWQNLEIVNNAPTKDHRSLLTVIDETLTSGGGRLLRSNLLQPSADQEIINERLDAVEELLDNPQLLRLKNVLNVVDPLRQLVRSFKCELMSRKSELLSDERIDVIKKLLDDRFRSESIGSNKKNSLNQRHKKCYAIKENVSVNLDVARRAYEELVRDIQAQGELTTLHQPEKRNYLFPKMKRVYTYLLNHCWHLSLTEEDLTKYLPGQDTRLAFSTARGFHYVWVCGDAGTVSVPSVFINIMRNRSSLTFTTRNLLRYNDRIEQSISEVMIATNVVVQEVIREIRPSIAVLYHVMDCLATTDFLCSLAAYAFNRDTVRPKFGDSIIISEGRHPLLDYCMGDSVVPNDTYLSPDSRINIITGPNMTGKSTYLKQVCQLCILAQCGSLLPAKVAVLPVFLRIFSRVGHNDNLQKNLSAFALEMDEIALILQYADNRTLLVIDELARSTSTEEGIGISYAIIEKLLQHGTFTIFATHFLDLAALDVNHLEVENFHFPPQVTYVDGQEQLSPTHKLRKGPYNGPLYGFELVELSTFPREVIETARELGQRLHEETADKRAMNADALLHRTLLRAAHRLRQVVASKDLASKESLIKFRLTPLVDLKIRQDNSIFRAVLSYPLASRMASIGVQRLSSEIPKYTHFSTEIFKLKKQKRYIVPVNSFTIGDRIRIVVQPQHDKIRKFDIKLKNGSEVVLNFEANTEQSEDQNPNPTHVLFNTYYNGVWESEEPTTGRHSFANDEIYTIEFSPSGHHSVYHVQNIDAIWDELVDLSSTEAFRIRMTAGNNKPKPIVEFANEVFSPSVPVEIPVTEFTDVRRIRILLHPVLTRGGTKFYVNFKNGEDIVMQMNPRIHHKAIVFNTFYNGHWQAEETVPMICPIEANGTYTLEFVPSRSHSVFFYIDGRFTHEFRERQPGFKVRSVEIGGHVEVISVHLS</sequence>
<feature type="domain" description="Galectin" evidence="7">
    <location>
        <begin position="939"/>
        <end position="1069"/>
    </location>
</feature>
<dbReference type="InterPro" id="IPR013320">
    <property type="entry name" value="ConA-like_dom_sf"/>
</dbReference>
<keyword evidence="4" id="KW-0067">ATP-binding</keyword>
<dbReference type="SMART" id="SM00533">
    <property type="entry name" value="MUTSd"/>
    <property type="match status" value="1"/>
</dbReference>
<dbReference type="GO" id="GO:0005634">
    <property type="term" value="C:nucleus"/>
    <property type="evidence" value="ECO:0007669"/>
    <property type="project" value="TreeGrafter"/>
</dbReference>
<evidence type="ECO:0000313" key="9">
    <source>
        <dbReference type="Proteomes" id="UP000252519"/>
    </source>
</evidence>
<evidence type="ECO:0000256" key="2">
    <source>
        <dbReference type="ARBA" id="ARBA00022734"/>
    </source>
</evidence>